<evidence type="ECO:0000313" key="4">
    <source>
        <dbReference type="EMBL" id="KAJ4485240.1"/>
    </source>
</evidence>
<protein>
    <recommendedName>
        <fullName evidence="3">DUF6533 domain-containing protein</fullName>
    </recommendedName>
</protein>
<sequence>MDATTENYSLGTKLHADSYLYLFAFTFLYYDHLLTFDEEVRYIWSRPNHFSSRLFFVNRYFSFLGNIVILLSMFFAPSGPSSCHPWEEFQQFFHASVQIIVAILLTMRVYALYGRDKRVAIALTGIIVFGVGATAVSLVFSESTPAPSVFPIGCHDVLDLKNAALVSVGWELVFIYDTLLFSMTIFKAYQARFQLRVKKLEKLSIFTIMIRDGKSYYFHRESYITHSTMALTNLVNVLTFYVTGSSLFRGTLSPFASCTSVTLMSRLMLHLHKIAEQGLYVVHGDTLARPANSYSPDAFTPKENHRENLDISVGEIVESDDNENQSNFPCVAGPSTGKSTSLDV</sequence>
<dbReference type="Proteomes" id="UP001150266">
    <property type="component" value="Unassembled WGS sequence"/>
</dbReference>
<keyword evidence="5" id="KW-1185">Reference proteome</keyword>
<evidence type="ECO:0000313" key="5">
    <source>
        <dbReference type="Proteomes" id="UP001150266"/>
    </source>
</evidence>
<feature type="transmembrane region" description="Helical" evidence="2">
    <location>
        <begin position="120"/>
        <end position="140"/>
    </location>
</feature>
<feature type="region of interest" description="Disordered" evidence="1">
    <location>
        <begin position="320"/>
        <end position="344"/>
    </location>
</feature>
<feature type="transmembrane region" description="Helical" evidence="2">
    <location>
        <begin position="95"/>
        <end position="113"/>
    </location>
</feature>
<dbReference type="OrthoDB" id="2686513at2759"/>
<proteinExistence type="predicted"/>
<reference evidence="4" key="1">
    <citation type="submission" date="2022-08" db="EMBL/GenBank/DDBJ databases">
        <title>A Global Phylogenomic Analysis of the Shiitake Genus Lentinula.</title>
        <authorList>
            <consortium name="DOE Joint Genome Institute"/>
            <person name="Sierra-Patev S."/>
            <person name="Min B."/>
            <person name="Naranjo-Ortiz M."/>
            <person name="Looney B."/>
            <person name="Konkel Z."/>
            <person name="Slot J.C."/>
            <person name="Sakamoto Y."/>
            <person name="Steenwyk J.L."/>
            <person name="Rokas A."/>
            <person name="Carro J."/>
            <person name="Camarero S."/>
            <person name="Ferreira P."/>
            <person name="Molpeceres G."/>
            <person name="Ruiz-Duenas F.J."/>
            <person name="Serrano A."/>
            <person name="Henrissat B."/>
            <person name="Drula E."/>
            <person name="Hughes K.W."/>
            <person name="Mata J.L."/>
            <person name="Ishikawa N.K."/>
            <person name="Vargas-Isla R."/>
            <person name="Ushijima S."/>
            <person name="Smith C.A."/>
            <person name="Ahrendt S."/>
            <person name="Andreopoulos W."/>
            <person name="He G."/>
            <person name="Labutti K."/>
            <person name="Lipzen A."/>
            <person name="Ng V."/>
            <person name="Riley R."/>
            <person name="Sandor L."/>
            <person name="Barry K."/>
            <person name="Martinez A.T."/>
            <person name="Xiao Y."/>
            <person name="Gibbons J.G."/>
            <person name="Terashima K."/>
            <person name="Grigoriev I.V."/>
            <person name="Hibbett D.S."/>
        </authorList>
    </citation>
    <scope>NUCLEOTIDE SEQUENCE</scope>
    <source>
        <strain evidence="4">JLM2183</strain>
    </source>
</reference>
<name>A0A9W9AL22_9AGAR</name>
<organism evidence="4 5">
    <name type="scientific">Lentinula aciculospora</name>
    <dbReference type="NCBI Taxonomy" id="153920"/>
    <lineage>
        <taxon>Eukaryota</taxon>
        <taxon>Fungi</taxon>
        <taxon>Dikarya</taxon>
        <taxon>Basidiomycota</taxon>
        <taxon>Agaricomycotina</taxon>
        <taxon>Agaricomycetes</taxon>
        <taxon>Agaricomycetidae</taxon>
        <taxon>Agaricales</taxon>
        <taxon>Marasmiineae</taxon>
        <taxon>Omphalotaceae</taxon>
        <taxon>Lentinula</taxon>
    </lineage>
</organism>
<evidence type="ECO:0000256" key="2">
    <source>
        <dbReference type="SAM" id="Phobius"/>
    </source>
</evidence>
<feature type="transmembrane region" description="Helical" evidence="2">
    <location>
        <begin position="57"/>
        <end position="75"/>
    </location>
</feature>
<keyword evidence="2" id="KW-0472">Membrane</keyword>
<evidence type="ECO:0000256" key="1">
    <source>
        <dbReference type="SAM" id="MobiDB-lite"/>
    </source>
</evidence>
<comment type="caution">
    <text evidence="4">The sequence shown here is derived from an EMBL/GenBank/DDBJ whole genome shotgun (WGS) entry which is preliminary data.</text>
</comment>
<feature type="domain" description="DUF6533" evidence="3">
    <location>
        <begin position="19"/>
        <end position="64"/>
    </location>
</feature>
<dbReference type="InterPro" id="IPR045340">
    <property type="entry name" value="DUF6533"/>
</dbReference>
<dbReference type="Pfam" id="PF20151">
    <property type="entry name" value="DUF6533"/>
    <property type="match status" value="1"/>
</dbReference>
<dbReference type="EMBL" id="JAOTPV010000003">
    <property type="protein sequence ID" value="KAJ4485240.1"/>
    <property type="molecule type" value="Genomic_DNA"/>
</dbReference>
<gene>
    <name evidence="4" type="ORF">J3R30DRAFT_3679944</name>
</gene>
<evidence type="ECO:0000259" key="3">
    <source>
        <dbReference type="Pfam" id="PF20151"/>
    </source>
</evidence>
<keyword evidence="2" id="KW-1133">Transmembrane helix</keyword>
<dbReference type="AlphaFoldDB" id="A0A9W9AL22"/>
<feature type="transmembrane region" description="Helical" evidence="2">
    <location>
        <begin position="168"/>
        <end position="189"/>
    </location>
</feature>
<keyword evidence="2" id="KW-0812">Transmembrane</keyword>
<feature type="transmembrane region" description="Helical" evidence="2">
    <location>
        <begin position="18"/>
        <end position="36"/>
    </location>
</feature>
<accession>A0A9W9AL22</accession>